<reference evidence="1 2" key="1">
    <citation type="submission" date="2016-10" db="EMBL/GenBank/DDBJ databases">
        <title>The genome sequence of Colletotrichum fioriniae PJ7.</title>
        <authorList>
            <person name="Baroncelli R."/>
        </authorList>
    </citation>
    <scope>NUCLEOTIDE SEQUENCE [LARGE SCALE GENOMIC DNA]</scope>
    <source>
        <strain evidence="1 2">Tom-12</strain>
    </source>
</reference>
<comment type="caution">
    <text evidence="1">The sequence shown here is derived from an EMBL/GenBank/DDBJ whole genome shotgun (WGS) entry which is preliminary data.</text>
</comment>
<protein>
    <submittedName>
        <fullName evidence="1">Uncharacterized protein</fullName>
    </submittedName>
</protein>
<proteinExistence type="predicted"/>
<dbReference type="Proteomes" id="UP001227543">
    <property type="component" value="Unassembled WGS sequence"/>
</dbReference>
<sequence length="45" mass="5231">MIWIHRQRPKLMASRQPSLSVSPELRYQVKVADEETSAILVMTSF</sequence>
<keyword evidence="2" id="KW-1185">Reference proteome</keyword>
<gene>
    <name evidence="1" type="ORF">CTAM01_01687</name>
</gene>
<dbReference type="EMBL" id="MLFU01000004">
    <property type="protein sequence ID" value="KAK1509564.1"/>
    <property type="molecule type" value="Genomic_DNA"/>
</dbReference>
<evidence type="ECO:0000313" key="2">
    <source>
        <dbReference type="Proteomes" id="UP001227543"/>
    </source>
</evidence>
<dbReference type="RefSeq" id="XP_060387262.1">
    <property type="nucleotide sequence ID" value="XM_060517728.1"/>
</dbReference>
<organism evidence="1 2">
    <name type="scientific">Colletotrichum tamarilloi</name>
    <dbReference type="NCBI Taxonomy" id="1209934"/>
    <lineage>
        <taxon>Eukaryota</taxon>
        <taxon>Fungi</taxon>
        <taxon>Dikarya</taxon>
        <taxon>Ascomycota</taxon>
        <taxon>Pezizomycotina</taxon>
        <taxon>Sordariomycetes</taxon>
        <taxon>Hypocreomycetidae</taxon>
        <taxon>Glomerellales</taxon>
        <taxon>Glomerellaceae</taxon>
        <taxon>Colletotrichum</taxon>
        <taxon>Colletotrichum acutatum species complex</taxon>
    </lineage>
</organism>
<name>A0ABQ9RP80_9PEZI</name>
<evidence type="ECO:0000313" key="1">
    <source>
        <dbReference type="EMBL" id="KAK1509564.1"/>
    </source>
</evidence>
<accession>A0ABQ9RP80</accession>
<dbReference type="GeneID" id="85401966"/>